<name>A0A9D4QVE0_DREPO</name>
<organism evidence="1 2">
    <name type="scientific">Dreissena polymorpha</name>
    <name type="common">Zebra mussel</name>
    <name type="synonym">Mytilus polymorpha</name>
    <dbReference type="NCBI Taxonomy" id="45954"/>
    <lineage>
        <taxon>Eukaryota</taxon>
        <taxon>Metazoa</taxon>
        <taxon>Spiralia</taxon>
        <taxon>Lophotrochozoa</taxon>
        <taxon>Mollusca</taxon>
        <taxon>Bivalvia</taxon>
        <taxon>Autobranchia</taxon>
        <taxon>Heteroconchia</taxon>
        <taxon>Euheterodonta</taxon>
        <taxon>Imparidentia</taxon>
        <taxon>Neoheterodontei</taxon>
        <taxon>Myida</taxon>
        <taxon>Dreissenoidea</taxon>
        <taxon>Dreissenidae</taxon>
        <taxon>Dreissena</taxon>
    </lineage>
</organism>
<protein>
    <submittedName>
        <fullName evidence="1">Uncharacterized protein</fullName>
    </submittedName>
</protein>
<reference evidence="1" key="2">
    <citation type="submission" date="2020-11" db="EMBL/GenBank/DDBJ databases">
        <authorList>
            <person name="McCartney M.A."/>
            <person name="Auch B."/>
            <person name="Kono T."/>
            <person name="Mallez S."/>
            <person name="Becker A."/>
            <person name="Gohl D.M."/>
            <person name="Silverstein K.A.T."/>
            <person name="Koren S."/>
            <person name="Bechman K.B."/>
            <person name="Herman A."/>
            <person name="Abrahante J.E."/>
            <person name="Garbe J."/>
        </authorList>
    </citation>
    <scope>NUCLEOTIDE SEQUENCE</scope>
    <source>
        <strain evidence="1">Duluth1</strain>
        <tissue evidence="1">Whole animal</tissue>
    </source>
</reference>
<dbReference type="AlphaFoldDB" id="A0A9D4QVE0"/>
<evidence type="ECO:0000313" key="1">
    <source>
        <dbReference type="EMBL" id="KAH3845056.1"/>
    </source>
</evidence>
<dbReference type="EMBL" id="JAIWYP010000003">
    <property type="protein sequence ID" value="KAH3845056.1"/>
    <property type="molecule type" value="Genomic_DNA"/>
</dbReference>
<reference evidence="1" key="1">
    <citation type="journal article" date="2019" name="bioRxiv">
        <title>The Genome of the Zebra Mussel, Dreissena polymorpha: A Resource for Invasive Species Research.</title>
        <authorList>
            <person name="McCartney M.A."/>
            <person name="Auch B."/>
            <person name="Kono T."/>
            <person name="Mallez S."/>
            <person name="Zhang Y."/>
            <person name="Obille A."/>
            <person name="Becker A."/>
            <person name="Abrahante J.E."/>
            <person name="Garbe J."/>
            <person name="Badalamenti J.P."/>
            <person name="Herman A."/>
            <person name="Mangelson H."/>
            <person name="Liachko I."/>
            <person name="Sullivan S."/>
            <person name="Sone E.D."/>
            <person name="Koren S."/>
            <person name="Silverstein K.A.T."/>
            <person name="Beckman K.B."/>
            <person name="Gohl D.M."/>
        </authorList>
    </citation>
    <scope>NUCLEOTIDE SEQUENCE</scope>
    <source>
        <strain evidence="1">Duluth1</strain>
        <tissue evidence="1">Whole animal</tissue>
    </source>
</reference>
<dbReference type="Proteomes" id="UP000828390">
    <property type="component" value="Unassembled WGS sequence"/>
</dbReference>
<keyword evidence="2" id="KW-1185">Reference proteome</keyword>
<proteinExistence type="predicted"/>
<sequence>MYGTPQSLDRVRRFIAKMVENASRKEEVDLNALANQDLQARIVDQMSVILHRVKMEGHVVILSAPTFVNVSLDIPVQTVA</sequence>
<comment type="caution">
    <text evidence="1">The sequence shown here is derived from an EMBL/GenBank/DDBJ whole genome shotgun (WGS) entry which is preliminary data.</text>
</comment>
<gene>
    <name evidence="1" type="ORF">DPMN_087325</name>
</gene>
<accession>A0A9D4QVE0</accession>
<evidence type="ECO:0000313" key="2">
    <source>
        <dbReference type="Proteomes" id="UP000828390"/>
    </source>
</evidence>